<dbReference type="AlphaFoldDB" id="A0A1Z4BSX6"/>
<dbReference type="Pfam" id="PF21012">
    <property type="entry name" value="DUF6850"/>
    <property type="match status" value="1"/>
</dbReference>
<organism evidence="2 3">
    <name type="scientific">Capnocytophaga endodontalis</name>
    <dbReference type="NCBI Taxonomy" id="2708117"/>
    <lineage>
        <taxon>Bacteria</taxon>
        <taxon>Pseudomonadati</taxon>
        <taxon>Bacteroidota</taxon>
        <taxon>Flavobacteriia</taxon>
        <taxon>Flavobacteriales</taxon>
        <taxon>Flavobacteriaceae</taxon>
        <taxon>Capnocytophaga</taxon>
    </lineage>
</organism>
<sequence length="511" mass="59161">MIPKTLFILFASTVTIYSQSRVDSYLHPKVFQTYLQTPVLLPASSLENFTNSGLSFQTEKGDLHLGQQPSAVTTISLNTNGYYKAKKTAFFGDVTIKREYQTDKKWNLSYVEVAPDGLMPDPHYYAVSKASNWNTQQYQVFGGLITPLITSHLNGMIAARYHLGEKYRTSFDPRPKIITNELAFTAQLALNLTSQQQIAIGTTYGLTQVDNGISFSDSDSHIPMNYPKYLRWQLGYGTFELPTDVSTKRERPFNELTLHYHYTTLTVQWIIGAHYQWQKANTYQSNTEYEADERLMATLNTTNYKVYIQRLKKLSEAQLRYYAQYTETSCKNFLNLQQGKNYEAQLRDVQFSVHYYSEKYTQLCETAVTLGYHQSYQTDVLAQTLTDRHFLTAQALHSRSYQLSGVEIAPFVAFQCQLPTYSKLENQNIEYYKALTNNDYAAKTIRLFYDEVVYPDNTLLCKTQYHFSFGTDFKQQLRNHFFAILGVKTTYSTTFKSDDRYHLSLHLQLNY</sequence>
<dbReference type="Proteomes" id="UP000197007">
    <property type="component" value="Chromosome"/>
</dbReference>
<evidence type="ECO:0000259" key="1">
    <source>
        <dbReference type="Pfam" id="PF21012"/>
    </source>
</evidence>
<gene>
    <name evidence="2" type="ORF">CBG49_15655</name>
</gene>
<reference evidence="3" key="1">
    <citation type="submission" date="2017-06" db="EMBL/GenBank/DDBJ databases">
        <title>Complete genome sequence of Capnocytophaga sp. KCOM 1579 (=ChDC OS43) isolated from a human refractory periapical abscess lesion.</title>
        <authorList>
            <person name="Kook J.-K."/>
            <person name="Park S.-N."/>
            <person name="Lim Y.K."/>
            <person name="Roh H."/>
        </authorList>
    </citation>
    <scope>NUCLEOTIDE SEQUENCE [LARGE SCALE GENOMIC DNA]</scope>
    <source>
        <strain evidence="3">ChDC OS43</strain>
    </source>
</reference>
<keyword evidence="3" id="KW-1185">Reference proteome</keyword>
<dbReference type="InterPro" id="IPR049236">
    <property type="entry name" value="DUF6850"/>
</dbReference>
<protein>
    <recommendedName>
        <fullName evidence="1">DUF6850 domain-containing protein</fullName>
    </recommendedName>
</protein>
<name>A0A1Z4BSX6_9FLAO</name>
<evidence type="ECO:0000313" key="2">
    <source>
        <dbReference type="EMBL" id="ASF44421.1"/>
    </source>
</evidence>
<accession>A0A1Z4BSX6</accession>
<dbReference type="KEGG" id="capn:CBG49_15655"/>
<dbReference type="EMBL" id="CP022022">
    <property type="protein sequence ID" value="ASF44421.1"/>
    <property type="molecule type" value="Genomic_DNA"/>
</dbReference>
<feature type="domain" description="DUF6850" evidence="1">
    <location>
        <begin position="38"/>
        <end position="511"/>
    </location>
</feature>
<proteinExistence type="predicted"/>
<evidence type="ECO:0000313" key="3">
    <source>
        <dbReference type="Proteomes" id="UP000197007"/>
    </source>
</evidence>